<evidence type="ECO:0000256" key="2">
    <source>
        <dbReference type="SAM" id="MobiDB-lite"/>
    </source>
</evidence>
<feature type="compositionally biased region" description="Pro residues" evidence="2">
    <location>
        <begin position="197"/>
        <end position="209"/>
    </location>
</feature>
<feature type="region of interest" description="Disordered" evidence="2">
    <location>
        <begin position="1"/>
        <end position="44"/>
    </location>
</feature>
<comment type="caution">
    <text evidence="3">The sequence shown here is derived from an EMBL/GenBank/DDBJ whole genome shotgun (WGS) entry which is preliminary data.</text>
</comment>
<feature type="coiled-coil region" evidence="1">
    <location>
        <begin position="73"/>
        <end position="114"/>
    </location>
</feature>
<dbReference type="EMBL" id="BPLF01000001">
    <property type="protein sequence ID" value="GIX61026.1"/>
    <property type="molecule type" value="Genomic_DNA"/>
</dbReference>
<protein>
    <submittedName>
        <fullName evidence="3">Variable surface lipoprotein</fullName>
    </submittedName>
</protein>
<feature type="region of interest" description="Disordered" evidence="2">
    <location>
        <begin position="449"/>
        <end position="525"/>
    </location>
</feature>
<dbReference type="Proteomes" id="UP001497744">
    <property type="component" value="Unassembled WGS sequence"/>
</dbReference>
<dbReference type="GeneID" id="94192509"/>
<accession>A0AAV4LMG4</accession>
<evidence type="ECO:0000313" key="4">
    <source>
        <dbReference type="Proteomes" id="UP001497744"/>
    </source>
</evidence>
<feature type="compositionally biased region" description="Low complexity" evidence="2">
    <location>
        <begin position="470"/>
        <end position="525"/>
    </location>
</feature>
<dbReference type="RefSeq" id="XP_067713097.1">
    <property type="nucleotide sequence ID" value="XM_067856996.1"/>
</dbReference>
<keyword evidence="1" id="KW-0175">Coiled coil</keyword>
<gene>
    <name evidence="3" type="ORF">BcabD6B2_04610</name>
</gene>
<proteinExistence type="predicted"/>
<feature type="region of interest" description="Disordered" evidence="2">
    <location>
        <begin position="193"/>
        <end position="214"/>
    </location>
</feature>
<reference evidence="3 4" key="1">
    <citation type="submission" date="2021-06" db="EMBL/GenBank/DDBJ databases">
        <title>Genome sequence of Babesia caballi.</title>
        <authorList>
            <person name="Yamagishi J."/>
            <person name="Kidaka T."/>
            <person name="Ochi A."/>
        </authorList>
    </citation>
    <scope>NUCLEOTIDE SEQUENCE [LARGE SCALE GENOMIC DNA]</scope>
    <source>
        <strain evidence="3">USDA-D6B2</strain>
    </source>
</reference>
<evidence type="ECO:0000256" key="1">
    <source>
        <dbReference type="SAM" id="Coils"/>
    </source>
</evidence>
<feature type="region of interest" description="Disordered" evidence="2">
    <location>
        <begin position="573"/>
        <end position="595"/>
    </location>
</feature>
<feature type="region of interest" description="Disordered" evidence="2">
    <location>
        <begin position="737"/>
        <end position="757"/>
    </location>
</feature>
<feature type="compositionally biased region" description="Low complexity" evidence="2">
    <location>
        <begin position="737"/>
        <end position="754"/>
    </location>
</feature>
<keyword evidence="4" id="KW-1185">Reference proteome</keyword>
<keyword evidence="3" id="KW-0449">Lipoprotein</keyword>
<name>A0AAV4LMG4_BABCB</name>
<feature type="compositionally biased region" description="Low complexity" evidence="2">
    <location>
        <begin position="584"/>
        <end position="595"/>
    </location>
</feature>
<evidence type="ECO:0000313" key="3">
    <source>
        <dbReference type="EMBL" id="GIX61026.1"/>
    </source>
</evidence>
<dbReference type="AlphaFoldDB" id="A0AAV4LMG4"/>
<organism evidence="3 4">
    <name type="scientific">Babesia caballi</name>
    <dbReference type="NCBI Taxonomy" id="5871"/>
    <lineage>
        <taxon>Eukaryota</taxon>
        <taxon>Sar</taxon>
        <taxon>Alveolata</taxon>
        <taxon>Apicomplexa</taxon>
        <taxon>Aconoidasida</taxon>
        <taxon>Piroplasmida</taxon>
        <taxon>Babesiidae</taxon>
        <taxon>Babesia</taxon>
    </lineage>
</organism>
<sequence length="780" mass="80446">MAYNGPSGSEGDPWQQLSGRASRLRVPNRPALTRDGPLGRHRPAPEVIEHMLDDLEDRMRNYFMLYNRERDLRKESEATAYRLEQELAAERARLAEANAKVEHLDAKIRALVGQPLKIRETIDKIEVLYNQMDTLIQAFVGIGSCATLQSQSKATFLRLFLEYLYPCRDLDVRLNTLYTAIYASLPYASAAAGPAGPGAPPAPPAPADPAPVEAAGPTPPLRGLSIVVHQVMIKGGVGAADPGWYSCTFRYDHEPAGSVDYDASRTLKVTAKPLDSASGVIEFNACIDVHQLPPRVPNVLPKLVLDVRCAKGGIGSASVSIVDGKTLNPHEPWAITDSRGDHCGDAIVSVRAIPDGAKLPAVGFARRNDELQLSSAAPSDAELPSQFVETVPDKVAKAAVKVAAKDTPRVAETAATKVVPEVRATAPPKANADEPFQPKHKALIRKPLFLKGKGPGRPTPLGGDTGASLAKAPATTPETTAATPVTPKTAAPAPTPATSKSPAIAQPKATAPPAEEQPAAATAKAPLTKAIPAKVPMMKVPLKAPAPPATAAPVAEAPSAPKAVPKMIPKALTKVAPPTPPTSSEPADTPAPTVTSKVAPAVAPKGVPAVAPKMAPKGAPVIAPKGVPAITPKEAPAMAPKVSPKVAPMVAPKVASMLPPKVAPMVAPEGKAPAIAPKVAPKAPATAVAGDAAEMVPKTPLIVPKGKALGIAPKVTVSGIAPKVVPPKVGLAVPAAPTTTASETAPSGDASGGADAKKPLVPIVITPKVLLKKPLAPKKA</sequence>